<keyword evidence="4 8" id="KW-0566">Pantothenate biosynthesis</keyword>
<evidence type="ECO:0000256" key="5">
    <source>
        <dbReference type="ARBA" id="ARBA00022741"/>
    </source>
</evidence>
<proteinExistence type="inferred from homology"/>
<dbReference type="NCBIfam" id="TIGR00018">
    <property type="entry name" value="panC"/>
    <property type="match status" value="1"/>
</dbReference>
<dbReference type="InterPro" id="IPR004821">
    <property type="entry name" value="Cyt_trans-like"/>
</dbReference>
<dbReference type="PANTHER" id="PTHR21299:SF1">
    <property type="entry name" value="PANTOATE--BETA-ALANINE LIGASE"/>
    <property type="match status" value="1"/>
</dbReference>
<feature type="binding site" evidence="8">
    <location>
        <position position="86"/>
    </location>
    <ligand>
        <name>(R)-pantoate</name>
        <dbReference type="ChEBI" id="CHEBI:15980"/>
    </ligand>
</feature>
<keyword evidence="3 8" id="KW-0436">Ligase</keyword>
<dbReference type="Gene3D" id="3.40.50.620">
    <property type="entry name" value="HUPs"/>
    <property type="match status" value="1"/>
</dbReference>
<comment type="similarity">
    <text evidence="2 8">Belongs to the pantothenate synthetase family.</text>
</comment>
<feature type="active site" description="Proton donor" evidence="8">
    <location>
        <position position="62"/>
    </location>
</feature>
<dbReference type="HAMAP" id="MF_00158">
    <property type="entry name" value="PanC"/>
    <property type="match status" value="1"/>
</dbReference>
<keyword evidence="8" id="KW-0963">Cytoplasm</keyword>
<dbReference type="InterPro" id="IPR042176">
    <property type="entry name" value="Pantoate_ligase_C"/>
</dbReference>
<evidence type="ECO:0000256" key="2">
    <source>
        <dbReference type="ARBA" id="ARBA00009256"/>
    </source>
</evidence>
<feature type="binding site" evidence="8">
    <location>
        <position position="86"/>
    </location>
    <ligand>
        <name>beta-alanine</name>
        <dbReference type="ChEBI" id="CHEBI:57966"/>
    </ligand>
</feature>
<protein>
    <recommendedName>
        <fullName evidence="8">Pantothenate synthetase</fullName>
        <shortName evidence="8">PS</shortName>
        <ecNumber evidence="8">6.3.2.1</ecNumber>
    </recommendedName>
    <alternativeName>
        <fullName evidence="8">Pantoate--beta-alanine ligase</fullName>
    </alternativeName>
    <alternativeName>
        <fullName evidence="8">Pantoate-activating enzyme</fullName>
    </alternativeName>
</protein>
<evidence type="ECO:0000256" key="3">
    <source>
        <dbReference type="ARBA" id="ARBA00022598"/>
    </source>
</evidence>
<dbReference type="HOGENOM" id="CLU_047148_0_0_5"/>
<feature type="binding site" evidence="8">
    <location>
        <position position="201"/>
    </location>
    <ligand>
        <name>ATP</name>
        <dbReference type="ChEBI" id="CHEBI:30616"/>
    </ligand>
</feature>
<keyword evidence="10" id="KW-1185">Reference proteome</keyword>
<dbReference type="GO" id="GO:0004592">
    <property type="term" value="F:pantoate-beta-alanine ligase activity"/>
    <property type="evidence" value="ECO:0007669"/>
    <property type="project" value="UniProtKB-UniRule"/>
</dbReference>
<dbReference type="InterPro" id="IPR003721">
    <property type="entry name" value="Pantoate_ligase"/>
</dbReference>
<evidence type="ECO:0000256" key="6">
    <source>
        <dbReference type="ARBA" id="ARBA00022840"/>
    </source>
</evidence>
<evidence type="ECO:0000256" key="8">
    <source>
        <dbReference type="HAMAP-Rule" id="MF_00158"/>
    </source>
</evidence>
<dbReference type="NCBIfam" id="TIGR00125">
    <property type="entry name" value="cyt_tran_rel"/>
    <property type="match status" value="1"/>
</dbReference>
<name>D5RQ34_9PROT</name>
<dbReference type="Pfam" id="PF02569">
    <property type="entry name" value="Pantoate_ligase"/>
    <property type="match status" value="1"/>
</dbReference>
<comment type="catalytic activity">
    <reaction evidence="7 8">
        <text>(R)-pantoate + beta-alanine + ATP = (R)-pantothenate + AMP + diphosphate + H(+)</text>
        <dbReference type="Rhea" id="RHEA:10912"/>
        <dbReference type="ChEBI" id="CHEBI:15378"/>
        <dbReference type="ChEBI" id="CHEBI:15980"/>
        <dbReference type="ChEBI" id="CHEBI:29032"/>
        <dbReference type="ChEBI" id="CHEBI:30616"/>
        <dbReference type="ChEBI" id="CHEBI:33019"/>
        <dbReference type="ChEBI" id="CHEBI:57966"/>
        <dbReference type="ChEBI" id="CHEBI:456215"/>
        <dbReference type="EC" id="6.3.2.1"/>
    </reaction>
</comment>
<dbReference type="Proteomes" id="UP000005324">
    <property type="component" value="Unassembled WGS sequence"/>
</dbReference>
<organism evidence="9 10">
    <name type="scientific">Pseudoroseomonas cervicalis ATCC 49957</name>
    <dbReference type="NCBI Taxonomy" id="525371"/>
    <lineage>
        <taxon>Bacteria</taxon>
        <taxon>Pseudomonadati</taxon>
        <taxon>Pseudomonadota</taxon>
        <taxon>Alphaproteobacteria</taxon>
        <taxon>Acetobacterales</taxon>
        <taxon>Roseomonadaceae</taxon>
        <taxon>Roseomonas</taxon>
    </lineage>
</organism>
<feature type="binding site" evidence="8">
    <location>
        <begin position="172"/>
        <end position="175"/>
    </location>
    <ligand>
        <name>ATP</name>
        <dbReference type="ChEBI" id="CHEBI:30616"/>
    </ligand>
</feature>
<dbReference type="PANTHER" id="PTHR21299">
    <property type="entry name" value="CYTIDYLATE KINASE/PANTOATE-BETA-ALANINE LIGASE"/>
    <property type="match status" value="1"/>
</dbReference>
<comment type="miscellaneous">
    <text evidence="8">The reaction proceeds by a bi uni uni bi ping pong mechanism.</text>
</comment>
<gene>
    <name evidence="8 9" type="primary">panC</name>
    <name evidence="9" type="ORF">HMPREF0731_3196</name>
</gene>
<evidence type="ECO:0000313" key="9">
    <source>
        <dbReference type="EMBL" id="EFH10585.1"/>
    </source>
</evidence>
<dbReference type="EMBL" id="ADVL01000655">
    <property type="protein sequence ID" value="EFH10585.1"/>
    <property type="molecule type" value="Genomic_DNA"/>
</dbReference>
<dbReference type="AlphaFoldDB" id="D5RQ34"/>
<accession>D5RQ34</accession>
<comment type="function">
    <text evidence="8">Catalyzes the condensation of pantoate with beta-alanine in an ATP-dependent reaction via a pantoyl-adenylate intermediate.</text>
</comment>
<dbReference type="UniPathway" id="UPA00028">
    <property type="reaction ID" value="UER00005"/>
</dbReference>
<comment type="caution">
    <text evidence="9">The sequence shown here is derived from an EMBL/GenBank/DDBJ whole genome shotgun (WGS) entry which is preliminary data.</text>
</comment>
<feature type="binding site" evidence="8">
    <location>
        <begin position="209"/>
        <end position="212"/>
    </location>
    <ligand>
        <name>ATP</name>
        <dbReference type="ChEBI" id="CHEBI:30616"/>
    </ligand>
</feature>
<reference evidence="9 10" key="1">
    <citation type="submission" date="2010-04" db="EMBL/GenBank/DDBJ databases">
        <authorList>
            <person name="Qin X."/>
            <person name="Bachman B."/>
            <person name="Battles P."/>
            <person name="Bell A."/>
            <person name="Bess C."/>
            <person name="Bickham C."/>
            <person name="Chaboub L."/>
            <person name="Chen D."/>
            <person name="Coyle M."/>
            <person name="Deiros D.R."/>
            <person name="Dinh H."/>
            <person name="Forbes L."/>
            <person name="Fowler G."/>
            <person name="Francisco L."/>
            <person name="Fu Q."/>
            <person name="Gubbala S."/>
            <person name="Hale W."/>
            <person name="Han Y."/>
            <person name="Hemphill L."/>
            <person name="Highlander S.K."/>
            <person name="Hirani K."/>
            <person name="Hogues M."/>
            <person name="Jackson L."/>
            <person name="Jakkamsetti A."/>
            <person name="Javaid M."/>
            <person name="Jiang H."/>
            <person name="Korchina V."/>
            <person name="Kovar C."/>
            <person name="Lara F."/>
            <person name="Lee S."/>
            <person name="Mata R."/>
            <person name="Mathew T."/>
            <person name="Moen C."/>
            <person name="Morales K."/>
            <person name="Munidasa M."/>
            <person name="Nazareth L."/>
            <person name="Ngo R."/>
            <person name="Nguyen L."/>
            <person name="Okwuonu G."/>
            <person name="Ongeri F."/>
            <person name="Patil S."/>
            <person name="Petrosino J."/>
            <person name="Pham C."/>
            <person name="Pham P."/>
            <person name="Pu L.-L."/>
            <person name="Puazo M."/>
            <person name="Raj R."/>
            <person name="Reid J."/>
            <person name="Rouhana J."/>
            <person name="Saada N."/>
            <person name="Shang Y."/>
            <person name="Simmons D."/>
            <person name="Thornton R."/>
            <person name="Warren J."/>
            <person name="Weissenberger G."/>
            <person name="Zhang J."/>
            <person name="Zhang L."/>
            <person name="Zhou C."/>
            <person name="Zhu D."/>
            <person name="Muzny D."/>
            <person name="Worley K."/>
            <person name="Gibbs R."/>
        </authorList>
    </citation>
    <scope>NUCLEOTIDE SEQUENCE [LARGE SCALE GENOMIC DNA]</scope>
    <source>
        <strain evidence="9 10">ATCC 49957</strain>
    </source>
</reference>
<feature type="binding site" evidence="8">
    <location>
        <position position="178"/>
    </location>
    <ligand>
        <name>(R)-pantoate</name>
        <dbReference type="ChEBI" id="CHEBI:15980"/>
    </ligand>
</feature>
<evidence type="ECO:0000256" key="1">
    <source>
        <dbReference type="ARBA" id="ARBA00004990"/>
    </source>
</evidence>
<dbReference type="GO" id="GO:0015940">
    <property type="term" value="P:pantothenate biosynthetic process"/>
    <property type="evidence" value="ECO:0007669"/>
    <property type="project" value="UniProtKB-UniRule"/>
</dbReference>
<dbReference type="Gene3D" id="3.30.1300.10">
    <property type="entry name" value="Pantoate-beta-alanine ligase, C-terminal domain"/>
    <property type="match status" value="1"/>
</dbReference>
<sequence length="309" mass="33399">MMPRRVAPARAWRQEGPCSIEGERRMRIERDLAGLSGAVGDWRRDGQRIALVPTMGALHDGHLALVAEARRHASRVVVSIFVNPLQFGPQEDLDRYPRDEAGDLEKLRRAGCDLAFLPTPPVLYPQGEATRIEPSGPAEGWEGAARPGHFRGVATVCTKLFLMCRADVAVFGEKDWQQLQVIRRTVADLHLPVAIIGLPTVRDADGLAMSSRNQRLSPAERAAAALLPAVLGRLAEALSAGEPPAPALAAAQDELRRGGFAPDYLALVEPHSLRPWPQGGQGPARLIVAARLGDVRLLDNFPVSLPPPG</sequence>
<evidence type="ECO:0000256" key="7">
    <source>
        <dbReference type="ARBA" id="ARBA00048258"/>
    </source>
</evidence>
<dbReference type="GO" id="GO:0005524">
    <property type="term" value="F:ATP binding"/>
    <property type="evidence" value="ECO:0007669"/>
    <property type="project" value="UniProtKB-KW"/>
</dbReference>
<keyword evidence="5 8" id="KW-0547">Nucleotide-binding</keyword>
<dbReference type="EC" id="6.3.2.1" evidence="8"/>
<feature type="binding site" evidence="8">
    <location>
        <begin position="55"/>
        <end position="62"/>
    </location>
    <ligand>
        <name>ATP</name>
        <dbReference type="ChEBI" id="CHEBI:30616"/>
    </ligand>
</feature>
<comment type="subcellular location">
    <subcellularLocation>
        <location evidence="8">Cytoplasm</location>
    </subcellularLocation>
</comment>
<comment type="pathway">
    <text evidence="1 8">Cofactor biosynthesis; (R)-pantothenate biosynthesis; (R)-pantothenate from (R)-pantoate and beta-alanine: step 1/1.</text>
</comment>
<dbReference type="CDD" id="cd00560">
    <property type="entry name" value="PanC"/>
    <property type="match status" value="1"/>
</dbReference>
<dbReference type="GO" id="GO:0005829">
    <property type="term" value="C:cytosol"/>
    <property type="evidence" value="ECO:0007669"/>
    <property type="project" value="TreeGrafter"/>
</dbReference>
<keyword evidence="6 8" id="KW-0067">ATP-binding</keyword>
<evidence type="ECO:0000256" key="4">
    <source>
        <dbReference type="ARBA" id="ARBA00022655"/>
    </source>
</evidence>
<dbReference type="SUPFAM" id="SSF52374">
    <property type="entry name" value="Nucleotidylyl transferase"/>
    <property type="match status" value="1"/>
</dbReference>
<dbReference type="InterPro" id="IPR014729">
    <property type="entry name" value="Rossmann-like_a/b/a_fold"/>
</dbReference>
<comment type="subunit">
    <text evidence="8">Homodimer.</text>
</comment>
<evidence type="ECO:0000313" key="10">
    <source>
        <dbReference type="Proteomes" id="UP000005324"/>
    </source>
</evidence>